<feature type="chain" id="PRO_5032648097" evidence="1">
    <location>
        <begin position="18"/>
        <end position="795"/>
    </location>
</feature>
<dbReference type="KEGG" id="luo:HHL09_05190"/>
<dbReference type="PANTHER" id="PTHR12558">
    <property type="entry name" value="CELL DIVISION CYCLE 16,23,27"/>
    <property type="match status" value="1"/>
</dbReference>
<name>A0A858RGD1_9BACT</name>
<evidence type="ECO:0000313" key="3">
    <source>
        <dbReference type="Proteomes" id="UP000501812"/>
    </source>
</evidence>
<evidence type="ECO:0000313" key="2">
    <source>
        <dbReference type="EMBL" id="QJE95193.1"/>
    </source>
</evidence>
<dbReference type="RefSeq" id="WP_169453414.1">
    <property type="nucleotide sequence ID" value="NZ_CP051774.1"/>
</dbReference>
<dbReference type="InterPro" id="IPR011990">
    <property type="entry name" value="TPR-like_helical_dom_sf"/>
</dbReference>
<dbReference type="Proteomes" id="UP000501812">
    <property type="component" value="Chromosome"/>
</dbReference>
<dbReference type="SMART" id="SM00028">
    <property type="entry name" value="TPR"/>
    <property type="match status" value="10"/>
</dbReference>
<gene>
    <name evidence="2" type="ORF">HHL09_05190</name>
</gene>
<dbReference type="InterPro" id="IPR019734">
    <property type="entry name" value="TPR_rpt"/>
</dbReference>
<sequence>MKIRAFLCLAAAGSLLAQEAPPRAEPVDPALQADPGEDWYQHGRNLFESAKNASNPDQKFELYARAIDVLTRYLGQYSNHANSDAAYWYLGESYYASGRIDDAKRCFNNLVNRRNKGRYASAAANRLAVDHYQNRQYALAAPLFEKMAELADVPEHRYRGFYFAAVAYEAQGRTREATDYYRKLLEQEGGNPFIHQSQAGLGRLLARAQKLDEALPLLDKAVMSRSTPEVRGPAAVEAGMVAAKMGQPDLSDKYLGIVLNTAGMEKYRPDAQYAMMASRFDRKDYKGVTEVFRRSAEKGEGEQEALRLMLAAKSYMALNKNVEALELFREVEKLMLPNNIHAFEANYLRLMCFYRIEGRHVPEQVDAFLDLYQKNRPRDPKIHTALLMKAETLMDAKKAQEAAKVYNEIDASVISAENRRGLFFKRACALLTAGDSQGAMQSFSDFIKSYPDDPRIPEALMQRAQAYTNSGDLGKAVADYDQIIARETKDEYKALAYLESADLAKQQGNLQDMVTRYQTFLQKVPGASKPRQAKANYWLAWGLMKSNSVKEALPFAEAARNLDPKIYGKNASVLVTMGNWSLQNPDATCDGIDRGIKEDYADQLPDQLIDWAAQQAYNAERYSQASRFYKLIVEEDDPRVTPKESWRYLGKALLKDGKAQEALGPIDNALAVEDNLFWKSDGLLDKAKALLDLDRLDEAATIAGQCQDLKPQGRVNSEVRLVIGDIWMKRNDPAKAAAEYTPVVVLMLDDNDKVLKPLAYSKLIKALDAKGDKAEAEKYRGELQQKYPDWQPPKG</sequence>
<dbReference type="Gene3D" id="1.25.40.10">
    <property type="entry name" value="Tetratricopeptide repeat domain"/>
    <property type="match status" value="5"/>
</dbReference>
<proteinExistence type="predicted"/>
<keyword evidence="1" id="KW-0732">Signal</keyword>
<dbReference type="SUPFAM" id="SSF48452">
    <property type="entry name" value="TPR-like"/>
    <property type="match status" value="4"/>
</dbReference>
<feature type="signal peptide" evidence="1">
    <location>
        <begin position="1"/>
        <end position="17"/>
    </location>
</feature>
<dbReference type="Pfam" id="PF13432">
    <property type="entry name" value="TPR_16"/>
    <property type="match status" value="3"/>
</dbReference>
<dbReference type="EMBL" id="CP051774">
    <property type="protein sequence ID" value="QJE95193.1"/>
    <property type="molecule type" value="Genomic_DNA"/>
</dbReference>
<dbReference type="PANTHER" id="PTHR12558:SF47">
    <property type="entry name" value="LIPOPOLYSACCHARIDE ASSEMBLY PROTEIN B"/>
    <property type="match status" value="1"/>
</dbReference>
<organism evidence="2 3">
    <name type="scientific">Luteolibacter luteus</name>
    <dbReference type="NCBI Taxonomy" id="2728835"/>
    <lineage>
        <taxon>Bacteria</taxon>
        <taxon>Pseudomonadati</taxon>
        <taxon>Verrucomicrobiota</taxon>
        <taxon>Verrucomicrobiia</taxon>
        <taxon>Verrucomicrobiales</taxon>
        <taxon>Verrucomicrobiaceae</taxon>
        <taxon>Luteolibacter</taxon>
    </lineage>
</organism>
<protein>
    <submittedName>
        <fullName evidence="2">Tetratricopeptide repeat protein</fullName>
    </submittedName>
</protein>
<accession>A0A858RGD1</accession>
<evidence type="ECO:0000256" key="1">
    <source>
        <dbReference type="SAM" id="SignalP"/>
    </source>
</evidence>
<reference evidence="2 3" key="1">
    <citation type="submission" date="2020-04" db="EMBL/GenBank/DDBJ databases">
        <title>Luteolibacter sp. G-1-1-1 isolated from soil.</title>
        <authorList>
            <person name="Dahal R.H."/>
        </authorList>
    </citation>
    <scope>NUCLEOTIDE SEQUENCE [LARGE SCALE GENOMIC DNA]</scope>
    <source>
        <strain evidence="2 3">G-1-1-1</strain>
    </source>
</reference>
<dbReference type="AlphaFoldDB" id="A0A858RGD1"/>
<keyword evidence="3" id="KW-1185">Reference proteome</keyword>